<protein>
    <submittedName>
        <fullName evidence="1">Uncharacterized protein</fullName>
    </submittedName>
</protein>
<dbReference type="Proteomes" id="UP000053989">
    <property type="component" value="Unassembled WGS sequence"/>
</dbReference>
<dbReference type="AlphaFoldDB" id="A0A0C3AV87"/>
<sequence length="91" mass="10277">MKIDPFECKKRRKIEIPPKISISKTDGHINGINGKDRKEVLKQKISKVKANHGQRVPLPSMDFHLIMNTCGFAINRQKTGNSGEDDDESNC</sequence>
<gene>
    <name evidence="1" type="ORF">SCLCIDRAFT_899952</name>
</gene>
<evidence type="ECO:0000313" key="2">
    <source>
        <dbReference type="Proteomes" id="UP000053989"/>
    </source>
</evidence>
<name>A0A0C3AV87_9AGAM</name>
<keyword evidence="2" id="KW-1185">Reference proteome</keyword>
<dbReference type="InParanoid" id="A0A0C3AV87"/>
<dbReference type="HOGENOM" id="CLU_2428361_0_0_1"/>
<accession>A0A0C3AV87</accession>
<dbReference type="EMBL" id="KN822008">
    <property type="protein sequence ID" value="KIM68872.1"/>
    <property type="molecule type" value="Genomic_DNA"/>
</dbReference>
<evidence type="ECO:0000313" key="1">
    <source>
        <dbReference type="EMBL" id="KIM68872.1"/>
    </source>
</evidence>
<reference evidence="1 2" key="1">
    <citation type="submission" date="2014-04" db="EMBL/GenBank/DDBJ databases">
        <authorList>
            <consortium name="DOE Joint Genome Institute"/>
            <person name="Kuo A."/>
            <person name="Kohler A."/>
            <person name="Nagy L.G."/>
            <person name="Floudas D."/>
            <person name="Copeland A."/>
            <person name="Barry K.W."/>
            <person name="Cichocki N."/>
            <person name="Veneault-Fourrey C."/>
            <person name="LaButti K."/>
            <person name="Lindquist E.A."/>
            <person name="Lipzen A."/>
            <person name="Lundell T."/>
            <person name="Morin E."/>
            <person name="Murat C."/>
            <person name="Sun H."/>
            <person name="Tunlid A."/>
            <person name="Henrissat B."/>
            <person name="Grigoriev I.V."/>
            <person name="Hibbett D.S."/>
            <person name="Martin F."/>
            <person name="Nordberg H.P."/>
            <person name="Cantor M.N."/>
            <person name="Hua S.X."/>
        </authorList>
    </citation>
    <scope>NUCLEOTIDE SEQUENCE [LARGE SCALE GENOMIC DNA]</scope>
    <source>
        <strain evidence="1 2">Foug A</strain>
    </source>
</reference>
<proteinExistence type="predicted"/>
<organism evidence="1 2">
    <name type="scientific">Scleroderma citrinum Foug A</name>
    <dbReference type="NCBI Taxonomy" id="1036808"/>
    <lineage>
        <taxon>Eukaryota</taxon>
        <taxon>Fungi</taxon>
        <taxon>Dikarya</taxon>
        <taxon>Basidiomycota</taxon>
        <taxon>Agaricomycotina</taxon>
        <taxon>Agaricomycetes</taxon>
        <taxon>Agaricomycetidae</taxon>
        <taxon>Boletales</taxon>
        <taxon>Sclerodermatineae</taxon>
        <taxon>Sclerodermataceae</taxon>
        <taxon>Scleroderma</taxon>
    </lineage>
</organism>
<reference evidence="2" key="2">
    <citation type="submission" date="2015-01" db="EMBL/GenBank/DDBJ databases">
        <title>Evolutionary Origins and Diversification of the Mycorrhizal Mutualists.</title>
        <authorList>
            <consortium name="DOE Joint Genome Institute"/>
            <consortium name="Mycorrhizal Genomics Consortium"/>
            <person name="Kohler A."/>
            <person name="Kuo A."/>
            <person name="Nagy L.G."/>
            <person name="Floudas D."/>
            <person name="Copeland A."/>
            <person name="Barry K.W."/>
            <person name="Cichocki N."/>
            <person name="Veneault-Fourrey C."/>
            <person name="LaButti K."/>
            <person name="Lindquist E.A."/>
            <person name="Lipzen A."/>
            <person name="Lundell T."/>
            <person name="Morin E."/>
            <person name="Murat C."/>
            <person name="Riley R."/>
            <person name="Ohm R."/>
            <person name="Sun H."/>
            <person name="Tunlid A."/>
            <person name="Henrissat B."/>
            <person name="Grigoriev I.V."/>
            <person name="Hibbett D.S."/>
            <person name="Martin F."/>
        </authorList>
    </citation>
    <scope>NUCLEOTIDE SEQUENCE [LARGE SCALE GENOMIC DNA]</scope>
    <source>
        <strain evidence="2">Foug A</strain>
    </source>
</reference>